<dbReference type="EMBL" id="AM450092">
    <property type="protein sequence ID" value="CAN74273.1"/>
    <property type="molecule type" value="Genomic_DNA"/>
</dbReference>
<accession>A5B877</accession>
<keyword evidence="1" id="KW-0732">Signal</keyword>
<dbReference type="ExpressionAtlas" id="A5B877">
    <property type="expression patterns" value="baseline"/>
</dbReference>
<organism evidence="2">
    <name type="scientific">Vitis vinifera</name>
    <name type="common">Grape</name>
    <dbReference type="NCBI Taxonomy" id="29760"/>
    <lineage>
        <taxon>Eukaryota</taxon>
        <taxon>Viridiplantae</taxon>
        <taxon>Streptophyta</taxon>
        <taxon>Embryophyta</taxon>
        <taxon>Tracheophyta</taxon>
        <taxon>Spermatophyta</taxon>
        <taxon>Magnoliopsida</taxon>
        <taxon>eudicotyledons</taxon>
        <taxon>Gunneridae</taxon>
        <taxon>Pentapetalae</taxon>
        <taxon>rosids</taxon>
        <taxon>Vitales</taxon>
        <taxon>Vitaceae</taxon>
        <taxon>Viteae</taxon>
        <taxon>Vitis</taxon>
    </lineage>
</organism>
<evidence type="ECO:0000256" key="1">
    <source>
        <dbReference type="SAM" id="SignalP"/>
    </source>
</evidence>
<sequence>MGFWSLICCSLTIRWSFVRLPKIRWLIEAGLRINLDKSEILPVGRVENLEALALEFGCKVGRLPTSYLGLPLGAQHKSVAVWDGVEKRFWKRQFISKGGRITLIRSTLYRRALERKPQLVKWDTICLDKRKGSLGVRRLSTLNRALLYKWNWHFANKRETPWKHVISKKFGEEEGGWCTREVREGFGVGFWKEIKEEGSLLQNEVVFSMGDGRRVKSWKDKWCGNIALCDSFPSLYAVAAFKEAWLVELWDSSGEEGGWSPRFSRPFNDWEVEEVERLLVTIQRRRLIPNLEDRVLFSFQRASFGALVFLLKWVFFS</sequence>
<protein>
    <submittedName>
        <fullName evidence="2">Uncharacterized protein</fullName>
    </submittedName>
</protein>
<dbReference type="PANTHER" id="PTHR33116">
    <property type="entry name" value="REVERSE TRANSCRIPTASE ZINC-BINDING DOMAIN-CONTAINING PROTEIN-RELATED-RELATED"/>
    <property type="match status" value="1"/>
</dbReference>
<feature type="signal peptide" evidence="1">
    <location>
        <begin position="1"/>
        <end position="16"/>
    </location>
</feature>
<dbReference type="PANTHER" id="PTHR33116:SF78">
    <property type="entry name" value="OS12G0587133 PROTEIN"/>
    <property type="match status" value="1"/>
</dbReference>
<gene>
    <name evidence="2" type="ORF">VITISV_036797</name>
</gene>
<reference evidence="2" key="1">
    <citation type="journal article" date="2007" name="PLoS ONE">
        <title>The first genome sequence of an elite grapevine cultivar (Pinot noir Vitis vinifera L.): coping with a highly heterozygous genome.</title>
        <authorList>
            <person name="Velasco R."/>
            <person name="Zharkikh A."/>
            <person name="Troggio M."/>
            <person name="Cartwright D.A."/>
            <person name="Cestaro A."/>
            <person name="Pruss D."/>
            <person name="Pindo M."/>
            <person name="FitzGerald L.M."/>
            <person name="Vezzulli S."/>
            <person name="Reid J."/>
            <person name="Malacarne G."/>
            <person name="Iliev D."/>
            <person name="Coppola G."/>
            <person name="Wardell B."/>
            <person name="Micheletti D."/>
            <person name="Macalma T."/>
            <person name="Facci M."/>
            <person name="Mitchell J.T."/>
            <person name="Perazzolli M."/>
            <person name="Eldredge G."/>
            <person name="Gatto P."/>
            <person name="Oyzerski R."/>
            <person name="Moretto M."/>
            <person name="Gutin N."/>
            <person name="Stefanini M."/>
            <person name="Chen Y."/>
            <person name="Segala C."/>
            <person name="Davenport C."/>
            <person name="Dematte L."/>
            <person name="Mraz A."/>
            <person name="Battilana J."/>
            <person name="Stormo K."/>
            <person name="Costa F."/>
            <person name="Tao Q."/>
            <person name="Si-Ammour A."/>
            <person name="Harkins T."/>
            <person name="Lackey A."/>
            <person name="Perbost C."/>
            <person name="Taillon B."/>
            <person name="Stella A."/>
            <person name="Solovyev V."/>
            <person name="Fawcett J.A."/>
            <person name="Sterck L."/>
            <person name="Vandepoele K."/>
            <person name="Grando S.M."/>
            <person name="Toppo S."/>
            <person name="Moser C."/>
            <person name="Lanchbury J."/>
            <person name="Bogden R."/>
            <person name="Skolnick M."/>
            <person name="Sgaramella V."/>
            <person name="Bhatnagar S.K."/>
            <person name="Fontana P."/>
            <person name="Gutin A."/>
            <person name="Van de Peer Y."/>
            <person name="Salamini F."/>
            <person name="Viola R."/>
        </authorList>
    </citation>
    <scope>NUCLEOTIDE SEQUENCE</scope>
</reference>
<proteinExistence type="predicted"/>
<evidence type="ECO:0000313" key="2">
    <source>
        <dbReference type="EMBL" id="CAN74273.1"/>
    </source>
</evidence>
<feature type="chain" id="PRO_5005334595" evidence="1">
    <location>
        <begin position="17"/>
        <end position="317"/>
    </location>
</feature>
<dbReference type="AlphaFoldDB" id="A5B877"/>
<name>A5B877_VITVI</name>